<feature type="region of interest" description="Disordered" evidence="1">
    <location>
        <begin position="81"/>
        <end position="100"/>
    </location>
</feature>
<dbReference type="OrthoDB" id="6895359at2"/>
<proteinExistence type="predicted"/>
<dbReference type="InterPro" id="IPR007684">
    <property type="entry name" value="Znf_Ogr/Delta"/>
</dbReference>
<protein>
    <recommendedName>
        <fullName evidence="2">Zinc finger Ogr/Delta-type domain-containing protein</fullName>
    </recommendedName>
</protein>
<reference evidence="3 4" key="1">
    <citation type="submission" date="2019-07" db="EMBL/GenBank/DDBJ databases">
        <title>Pseudomonas mangiferae sp. nov., isolated from bark of mango tree in Thailand.</title>
        <authorList>
            <person name="Srisuk N."/>
            <person name="Anurat P."/>
        </authorList>
    </citation>
    <scope>NUCLEOTIDE SEQUENCE [LARGE SCALE GENOMIC DNA]</scope>
    <source>
        <strain evidence="3 4">DMKU_BBB3-04</strain>
    </source>
</reference>
<name>A0A553H0M2_9PSED</name>
<evidence type="ECO:0000259" key="2">
    <source>
        <dbReference type="Pfam" id="PF04606"/>
    </source>
</evidence>
<accession>A0A553H0M2</accession>
<dbReference type="EMBL" id="VJOY01000005">
    <property type="protein sequence ID" value="TRX75289.1"/>
    <property type="molecule type" value="Genomic_DNA"/>
</dbReference>
<dbReference type="Proteomes" id="UP000315235">
    <property type="component" value="Unassembled WGS sequence"/>
</dbReference>
<keyword evidence="4" id="KW-1185">Reference proteome</keyword>
<sequence length="113" mass="12274">MSQASRKPRSQFNCPFCNSKLICRTSWRAHTLLRQELYTCSNPFCNAGIGGHTELTHLINPSGLADAPSCSLPETSHYARRMAQRAHDTQSAENDAPADHARSIACATGTADA</sequence>
<evidence type="ECO:0000313" key="3">
    <source>
        <dbReference type="EMBL" id="TRX75289.1"/>
    </source>
</evidence>
<organism evidence="3 4">
    <name type="scientific">Pseudomonas mangiferae</name>
    <dbReference type="NCBI Taxonomy" id="2593654"/>
    <lineage>
        <taxon>Bacteria</taxon>
        <taxon>Pseudomonadati</taxon>
        <taxon>Pseudomonadota</taxon>
        <taxon>Gammaproteobacteria</taxon>
        <taxon>Pseudomonadales</taxon>
        <taxon>Pseudomonadaceae</taxon>
        <taxon>Pseudomonas</taxon>
    </lineage>
</organism>
<comment type="caution">
    <text evidence="3">The sequence shown here is derived from an EMBL/GenBank/DDBJ whole genome shotgun (WGS) entry which is preliminary data.</text>
</comment>
<dbReference type="AlphaFoldDB" id="A0A553H0M2"/>
<evidence type="ECO:0000313" key="4">
    <source>
        <dbReference type="Proteomes" id="UP000315235"/>
    </source>
</evidence>
<gene>
    <name evidence="3" type="ORF">FM069_09365</name>
</gene>
<evidence type="ECO:0000256" key="1">
    <source>
        <dbReference type="SAM" id="MobiDB-lite"/>
    </source>
</evidence>
<dbReference type="RefSeq" id="WP_143488032.1">
    <property type="nucleotide sequence ID" value="NZ_VJOY01000005.1"/>
</dbReference>
<dbReference type="Pfam" id="PF04606">
    <property type="entry name" value="Ogr_Delta"/>
    <property type="match status" value="1"/>
</dbReference>
<feature type="domain" description="Zinc finger Ogr/Delta-type" evidence="2">
    <location>
        <begin position="13"/>
        <end position="59"/>
    </location>
</feature>